<accession>A0ACC3CG60</accession>
<evidence type="ECO:0000313" key="2">
    <source>
        <dbReference type="Proteomes" id="UP000798662"/>
    </source>
</evidence>
<protein>
    <submittedName>
        <fullName evidence="1">Uncharacterized protein</fullName>
    </submittedName>
</protein>
<proteinExistence type="predicted"/>
<name>A0ACC3CG60_PYRYE</name>
<comment type="caution">
    <text evidence="1">The sequence shown here is derived from an EMBL/GenBank/DDBJ whole genome shotgun (WGS) entry which is preliminary data.</text>
</comment>
<gene>
    <name evidence="1" type="ORF">I4F81_011671</name>
</gene>
<keyword evidence="2" id="KW-1185">Reference proteome</keyword>
<organism evidence="1 2">
    <name type="scientific">Pyropia yezoensis</name>
    <name type="common">Susabi-nori</name>
    <name type="synonym">Porphyra yezoensis</name>
    <dbReference type="NCBI Taxonomy" id="2788"/>
    <lineage>
        <taxon>Eukaryota</taxon>
        <taxon>Rhodophyta</taxon>
        <taxon>Bangiophyceae</taxon>
        <taxon>Bangiales</taxon>
        <taxon>Bangiaceae</taxon>
        <taxon>Pyropia</taxon>
    </lineage>
</organism>
<dbReference type="EMBL" id="CM020620">
    <property type="protein sequence ID" value="KAK1869190.1"/>
    <property type="molecule type" value="Genomic_DNA"/>
</dbReference>
<evidence type="ECO:0000313" key="1">
    <source>
        <dbReference type="EMBL" id="KAK1869190.1"/>
    </source>
</evidence>
<reference evidence="1" key="1">
    <citation type="submission" date="2019-11" db="EMBL/GenBank/DDBJ databases">
        <title>Nori genome reveals adaptations in red seaweeds to the harsh intertidal environment.</title>
        <authorList>
            <person name="Wang D."/>
            <person name="Mao Y."/>
        </authorList>
    </citation>
    <scope>NUCLEOTIDE SEQUENCE</scope>
    <source>
        <tissue evidence="1">Gametophyte</tissue>
    </source>
</reference>
<sequence length="467" mass="48807">MACRGPPAVGGSAPAGGHAEGKGHRRSKRGRACGTRGRPGGWRGKRREPSRSPRDGGTFWPTSEVESGPRGRRGSHGFLGRRGRRRGGAARRRDAIHAVAQVCRHPLGGGARPRRRRRGGGTGRRGGKVGGGGRKAVSRGGGLIHDLHARRLGGTPQPQRRWPRHTRARGGLGGWPPSRHIGRSCGGHGRWLLSRRPSLWGPPAVPLSADRRDGVRSPFCVRRKHALNVGMQRRTQVGGHGHTGGELGQLGLEAAATKIGRRLGRGRSIQAAPTRGTQEGRGPRVGAGQEAQHSGRTPLPHRQPERVRRCSHHRHGGGGAEPVDVHKIVGVDPRDVRQQRAHAVLTDVTRHPRDIHCLEGGGVDGAAADPAQLRRGCGGAGVGVGVGSSPPPTLSGARSPPASRLPSTPPSSSTSTATRSATVPARRGGTTGRSRRTHPSSTPTTARGAGVPPACSCQPALAAREGG</sequence>
<dbReference type="Proteomes" id="UP000798662">
    <property type="component" value="Chromosome 3"/>
</dbReference>